<keyword evidence="1" id="KW-0472">Membrane</keyword>
<keyword evidence="3" id="KW-1185">Reference proteome</keyword>
<dbReference type="AlphaFoldDB" id="A0A9P0HG79"/>
<keyword evidence="1" id="KW-1133">Transmembrane helix</keyword>
<organism evidence="2 3">
    <name type="scientific">Nezara viridula</name>
    <name type="common">Southern green stink bug</name>
    <name type="synonym">Cimex viridulus</name>
    <dbReference type="NCBI Taxonomy" id="85310"/>
    <lineage>
        <taxon>Eukaryota</taxon>
        <taxon>Metazoa</taxon>
        <taxon>Ecdysozoa</taxon>
        <taxon>Arthropoda</taxon>
        <taxon>Hexapoda</taxon>
        <taxon>Insecta</taxon>
        <taxon>Pterygota</taxon>
        <taxon>Neoptera</taxon>
        <taxon>Paraneoptera</taxon>
        <taxon>Hemiptera</taxon>
        <taxon>Heteroptera</taxon>
        <taxon>Panheteroptera</taxon>
        <taxon>Pentatomomorpha</taxon>
        <taxon>Pentatomoidea</taxon>
        <taxon>Pentatomidae</taxon>
        <taxon>Pentatominae</taxon>
        <taxon>Nezara</taxon>
    </lineage>
</organism>
<name>A0A9P0HG79_NEZVI</name>
<accession>A0A9P0HG79</accession>
<dbReference type="OrthoDB" id="6614210at2759"/>
<dbReference type="EMBL" id="OV725081">
    <property type="protein sequence ID" value="CAH1401257.1"/>
    <property type="molecule type" value="Genomic_DNA"/>
</dbReference>
<gene>
    <name evidence="2" type="ORF">NEZAVI_LOCUS10318</name>
</gene>
<keyword evidence="1" id="KW-0812">Transmembrane</keyword>
<reference evidence="2" key="1">
    <citation type="submission" date="2022-01" db="EMBL/GenBank/DDBJ databases">
        <authorList>
            <person name="King R."/>
        </authorList>
    </citation>
    <scope>NUCLEOTIDE SEQUENCE</scope>
</reference>
<evidence type="ECO:0000256" key="1">
    <source>
        <dbReference type="SAM" id="Phobius"/>
    </source>
</evidence>
<evidence type="ECO:0000313" key="3">
    <source>
        <dbReference type="Proteomes" id="UP001152798"/>
    </source>
</evidence>
<evidence type="ECO:0000313" key="2">
    <source>
        <dbReference type="EMBL" id="CAH1401257.1"/>
    </source>
</evidence>
<sequence length="248" mass="29055">MKLNHTVCSTHHVTMTDSNYQQIFNYFRHCYYLTQALMFEDRKPYLERMNELLQETWYDFIWRTDLSSELLVKMQAAKENLLKQSLEDISYISMQVSRMTKERNVSDRTLILLCTFFILMFFIVAIIIKFAISPNLKSPSYSEQCTSEIDVRRMNVEPPKISPSSSEGHMVYYETHFLTCIGDRKKGECSIPSQIHIKMCCSHEACNRNPEIVMQKCKIHDRTSETELSYVPSHNGQTSIGLRMQEGE</sequence>
<proteinExistence type="predicted"/>
<dbReference type="Proteomes" id="UP001152798">
    <property type="component" value="Chromosome 5"/>
</dbReference>
<feature type="transmembrane region" description="Helical" evidence="1">
    <location>
        <begin position="109"/>
        <end position="132"/>
    </location>
</feature>
<protein>
    <submittedName>
        <fullName evidence="2">Uncharacterized protein</fullName>
    </submittedName>
</protein>